<evidence type="ECO:0000313" key="1">
    <source>
        <dbReference type="EMBL" id="TKF34693.1"/>
    </source>
</evidence>
<gene>
    <name evidence="1" type="ORF">FCV50_05015</name>
</gene>
<accession>A0A4U1ZIH5</accession>
<dbReference type="Proteomes" id="UP000307574">
    <property type="component" value="Unassembled WGS sequence"/>
</dbReference>
<evidence type="ECO:0000313" key="2">
    <source>
        <dbReference type="Proteomes" id="UP000307574"/>
    </source>
</evidence>
<dbReference type="SUPFAM" id="SSF52540">
    <property type="entry name" value="P-loop containing nucleoside triphosphate hydrolases"/>
    <property type="match status" value="1"/>
</dbReference>
<evidence type="ECO:0008006" key="3">
    <source>
        <dbReference type="Google" id="ProtNLM"/>
    </source>
</evidence>
<dbReference type="EMBL" id="SYUV01000014">
    <property type="protein sequence ID" value="TKF34693.1"/>
    <property type="molecule type" value="Genomic_DNA"/>
</dbReference>
<dbReference type="RefSeq" id="WP_136979359.1">
    <property type="nucleotide sequence ID" value="NZ_SYUV01000014.1"/>
</dbReference>
<reference evidence="1 2" key="1">
    <citation type="submission" date="2019-04" db="EMBL/GenBank/DDBJ databases">
        <title>A reverse ecology approach based on a biological definition of microbial populations.</title>
        <authorList>
            <person name="Arevalo P."/>
            <person name="Vaninsberghe D."/>
            <person name="Elsherbini J."/>
            <person name="Gore J."/>
            <person name="Polz M."/>
        </authorList>
    </citation>
    <scope>NUCLEOTIDE SEQUENCE [LARGE SCALE GENOMIC DNA]</scope>
    <source>
        <strain evidence="1 2">10N.261.46.F4</strain>
    </source>
</reference>
<dbReference type="CDD" id="cd00267">
    <property type="entry name" value="ABC_ATPase"/>
    <property type="match status" value="1"/>
</dbReference>
<sequence length="724" mass="83702">MKLKLDLINCYGINQLSEEFDFTKSDTNDGLNSLYAPNGTLKTSLAKTFKDIESEKKTNDLIFPDRVTTRNVQIDDVDIEAEQILVIESYSESYSSKQLSTLLVNENLKQQYDLALQEVDDKRNALFKALAKIFGKQAKAIPELICEAFGRPEKHLLELLTELCKQEHPDYSHYTAFKHASLFNPKVIELISSGDFNQELAEYVETYEKLIQESTVLSKTFNHQRADDVSKSLDDSGFFTASHSVNLSIKGEKQEIISREQLNQLLTGEQDRILKSPELREKFSKVDGKLKNKDTQVFRDFITEHQELLPEYQDIPLLKRKAILGYLQSQQALWEDLVGTYKQNHELVRNIIFQAQQQKTTWETVVETFNKRFSVPFKLSVDNQDEVILNNVAPAIKFEFNDGRGDTKQVNKEGLISALSQGEKRALYILNVLFEIEVRKQNARPILVIIDDIADSFDYKNKYAIVEYLRDIAKTAHFHLLLLTHNFDFHRIISSRLVPERQNRLMAIKSPDRIRIRQETYQNDVFKAWKRNLSSNESYMLASIPFARNIADYCGQKEHYRKLTSLLHIKSDSKEIKVSDLQNIFRDLFIDQPNLTLPDGDELVIDKITQQSNMLVAAKHDSPELEFKVILAMAIRLKAEEFMISKISDPAFVNSITSNQTRELFDKYVELFRVEGETIYLLDQVNLMTPENIHLNSFMYEPILDMSAHRLYTLYSGISVLLEP</sequence>
<name>A0A4U1ZIH5_9VIBR</name>
<dbReference type="InterPro" id="IPR027417">
    <property type="entry name" value="P-loop_NTPase"/>
</dbReference>
<proteinExistence type="predicted"/>
<protein>
    <recommendedName>
        <fullName evidence="3">Phage infection protein</fullName>
    </recommendedName>
</protein>
<dbReference type="AlphaFoldDB" id="A0A4U1ZIH5"/>
<dbReference type="Gene3D" id="3.40.50.300">
    <property type="entry name" value="P-loop containing nucleotide triphosphate hydrolases"/>
    <property type="match status" value="1"/>
</dbReference>
<comment type="caution">
    <text evidence="1">The sequence shown here is derived from an EMBL/GenBank/DDBJ whole genome shotgun (WGS) entry which is preliminary data.</text>
</comment>
<organism evidence="1 2">
    <name type="scientific">Vibrio kanaloae</name>
    <dbReference type="NCBI Taxonomy" id="170673"/>
    <lineage>
        <taxon>Bacteria</taxon>
        <taxon>Pseudomonadati</taxon>
        <taxon>Pseudomonadota</taxon>
        <taxon>Gammaproteobacteria</taxon>
        <taxon>Vibrionales</taxon>
        <taxon>Vibrionaceae</taxon>
        <taxon>Vibrio</taxon>
    </lineage>
</organism>